<evidence type="ECO:0000313" key="1">
    <source>
        <dbReference type="EMBL" id="SVC44364.1"/>
    </source>
</evidence>
<feature type="non-terminal residue" evidence="1">
    <location>
        <position position="33"/>
    </location>
</feature>
<accession>A0A382M5R6</accession>
<proteinExistence type="predicted"/>
<sequence length="33" mass="3649">MFPGKIFIHVLILSASACLYGQEDENADPDQEP</sequence>
<dbReference type="PROSITE" id="PS51257">
    <property type="entry name" value="PROKAR_LIPOPROTEIN"/>
    <property type="match status" value="1"/>
</dbReference>
<gene>
    <name evidence="1" type="ORF">METZ01_LOCUS297218</name>
</gene>
<reference evidence="1" key="1">
    <citation type="submission" date="2018-05" db="EMBL/GenBank/DDBJ databases">
        <authorList>
            <person name="Lanie J.A."/>
            <person name="Ng W.-L."/>
            <person name="Kazmierczak K.M."/>
            <person name="Andrzejewski T.M."/>
            <person name="Davidsen T.M."/>
            <person name="Wayne K.J."/>
            <person name="Tettelin H."/>
            <person name="Glass J.I."/>
            <person name="Rusch D."/>
            <person name="Podicherti R."/>
            <person name="Tsui H.-C.T."/>
            <person name="Winkler M.E."/>
        </authorList>
    </citation>
    <scope>NUCLEOTIDE SEQUENCE</scope>
</reference>
<name>A0A382M5R6_9ZZZZ</name>
<dbReference type="AlphaFoldDB" id="A0A382M5R6"/>
<dbReference type="EMBL" id="UINC01091527">
    <property type="protein sequence ID" value="SVC44364.1"/>
    <property type="molecule type" value="Genomic_DNA"/>
</dbReference>
<organism evidence="1">
    <name type="scientific">marine metagenome</name>
    <dbReference type="NCBI Taxonomy" id="408172"/>
    <lineage>
        <taxon>unclassified sequences</taxon>
        <taxon>metagenomes</taxon>
        <taxon>ecological metagenomes</taxon>
    </lineage>
</organism>
<protein>
    <submittedName>
        <fullName evidence="1">Uncharacterized protein</fullName>
    </submittedName>
</protein>